<keyword evidence="1" id="KW-0645">Protease</keyword>
<dbReference type="EMBL" id="JAYMRU010000024">
    <property type="protein sequence ID" value="MEM5403783.1"/>
    <property type="molecule type" value="Genomic_DNA"/>
</dbReference>
<reference evidence="1" key="1">
    <citation type="submission" date="2024-01" db="EMBL/GenBank/DDBJ databases">
        <title>The diversity of rhizobia nodulating Mimosa spp. in eleven states of Brazil covering several biomes is determined by host plant, location, and edaphic factors.</title>
        <authorList>
            <person name="Rouws L."/>
            <person name="Barauna A."/>
            <person name="Beukes C."/>
            <person name="De Faria S.M."/>
            <person name="Gross E."/>
            <person name="Dos Reis Junior F.B."/>
            <person name="Simon M."/>
            <person name="Maluk M."/>
            <person name="Odee D.W."/>
            <person name="Kenicer G."/>
            <person name="Young J.P.W."/>
            <person name="Reis V.M."/>
            <person name="Zilli J."/>
            <person name="James E.K."/>
        </authorList>
    </citation>
    <scope>NUCLEOTIDE SEQUENCE</scope>
    <source>
        <strain evidence="1">JPY452</strain>
    </source>
</reference>
<comment type="caution">
    <text evidence="1">The sequence shown here is derived from an EMBL/GenBank/DDBJ whole genome shotgun (WGS) entry which is preliminary data.</text>
</comment>
<evidence type="ECO:0000313" key="1">
    <source>
        <dbReference type="EMBL" id="MEM5403783.1"/>
    </source>
</evidence>
<protein>
    <submittedName>
        <fullName evidence="1">HK97 family phage prohead protease</fullName>
    </submittedName>
</protein>
<evidence type="ECO:0000313" key="2">
    <source>
        <dbReference type="Proteomes" id="UP001392318"/>
    </source>
</evidence>
<keyword evidence="2" id="KW-1185">Reference proteome</keyword>
<gene>
    <name evidence="1" type="ORF">VSR83_27740</name>
</gene>
<name>A0ACC6RQI7_9BURK</name>
<accession>A0ACC6RQI7</accession>
<dbReference type="Proteomes" id="UP001392318">
    <property type="component" value="Unassembled WGS sequence"/>
</dbReference>
<keyword evidence="1" id="KW-0378">Hydrolase</keyword>
<sequence length="192" mass="21686">MNRDYWALEVRSADDDARVIEGTATTPVPDRYDDIVEPMGALYKLPMPLLWQHNHDAPVGHVEFAEPNEKGIPFRARLARLDEPGKLKDRLDEAWQSVKANLVRAVSIGFLPLEESQLEHGGYRFLKWEWVELSLVTIPANPEATIHTIRSMHRRTAPAASGNTGSVVVQLDRNPARVGAKPFVIRKVHVRE</sequence>
<organism evidence="1 2">
    <name type="scientific">Paraburkholderia unamae</name>
    <dbReference type="NCBI Taxonomy" id="219649"/>
    <lineage>
        <taxon>Bacteria</taxon>
        <taxon>Pseudomonadati</taxon>
        <taxon>Pseudomonadota</taxon>
        <taxon>Betaproteobacteria</taxon>
        <taxon>Burkholderiales</taxon>
        <taxon>Burkholderiaceae</taxon>
        <taxon>Paraburkholderia</taxon>
    </lineage>
</organism>
<proteinExistence type="predicted"/>